<evidence type="ECO:0000256" key="1">
    <source>
        <dbReference type="ARBA" id="ARBA00043985"/>
    </source>
</evidence>
<evidence type="ECO:0000256" key="2">
    <source>
        <dbReference type="SAM" id="Coils"/>
    </source>
</evidence>
<accession>A0ABQ6BT21</accession>
<name>A0ABQ6BT21_9NEIS</name>
<dbReference type="EMBL" id="BSOZ01000037">
    <property type="protein sequence ID" value="GLS05160.1"/>
    <property type="molecule type" value="Genomic_DNA"/>
</dbReference>
<gene>
    <name evidence="3" type="ORF">GCM10007860_23100</name>
</gene>
<dbReference type="InterPro" id="IPR007157">
    <property type="entry name" value="PspA_VIPP1"/>
</dbReference>
<feature type="coiled-coil region" evidence="2">
    <location>
        <begin position="28"/>
        <end position="144"/>
    </location>
</feature>
<comment type="similarity">
    <text evidence="1">Belongs to the PspA/Vipp/IM30 family.</text>
</comment>
<organism evidence="3 4">
    <name type="scientific">Chitiniphilus shinanonensis</name>
    <dbReference type="NCBI Taxonomy" id="553088"/>
    <lineage>
        <taxon>Bacteria</taxon>
        <taxon>Pseudomonadati</taxon>
        <taxon>Pseudomonadota</taxon>
        <taxon>Betaproteobacteria</taxon>
        <taxon>Neisseriales</taxon>
        <taxon>Chitinibacteraceae</taxon>
        <taxon>Chitiniphilus</taxon>
    </lineage>
</organism>
<reference evidence="4" key="1">
    <citation type="journal article" date="2019" name="Int. J. Syst. Evol. Microbiol.">
        <title>The Global Catalogue of Microorganisms (GCM) 10K type strain sequencing project: providing services to taxonomists for standard genome sequencing and annotation.</title>
        <authorList>
            <consortium name="The Broad Institute Genomics Platform"/>
            <consortium name="The Broad Institute Genome Sequencing Center for Infectious Disease"/>
            <person name="Wu L."/>
            <person name="Ma J."/>
        </authorList>
    </citation>
    <scope>NUCLEOTIDE SEQUENCE [LARGE SCALE GENOMIC DNA]</scope>
    <source>
        <strain evidence="4">NBRC 104970</strain>
    </source>
</reference>
<dbReference type="PANTHER" id="PTHR31088:SF9">
    <property type="entry name" value="PHAGE SHOCK PROTEIN A"/>
    <property type="match status" value="1"/>
</dbReference>
<dbReference type="Proteomes" id="UP001156836">
    <property type="component" value="Unassembled WGS sequence"/>
</dbReference>
<proteinExistence type="inferred from homology"/>
<comment type="caution">
    <text evidence="3">The sequence shown here is derived from an EMBL/GenBank/DDBJ whole genome shotgun (WGS) entry which is preliminary data.</text>
</comment>
<dbReference type="PANTHER" id="PTHR31088">
    <property type="entry name" value="MEMBRANE-ASSOCIATED PROTEIN VIPP1, CHLOROPLASTIC"/>
    <property type="match status" value="1"/>
</dbReference>
<evidence type="ECO:0000313" key="4">
    <source>
        <dbReference type="Proteomes" id="UP001156836"/>
    </source>
</evidence>
<evidence type="ECO:0000313" key="3">
    <source>
        <dbReference type="EMBL" id="GLS05160.1"/>
    </source>
</evidence>
<dbReference type="RefSeq" id="WP_018747328.1">
    <property type="nucleotide sequence ID" value="NZ_BAABUF010000021.1"/>
</dbReference>
<protein>
    <submittedName>
        <fullName evidence="3">Phage shock protein A</fullName>
    </submittedName>
</protein>
<keyword evidence="4" id="KW-1185">Reference proteome</keyword>
<sequence>MSIFSKILSALKGSAREIGESVVDANATRIYEQEIHESKAALARAKQDLTLVMAQEKAAEREIERLGKEILRFEDHALAALDKAEESLAGDVATRIAELEAERDAQQRARADFAQHIASLKDLIRQAEARVREHERELAVAKTTESVYRATESISQSMGSGASKLGSARESLERIKERHTLTADRMKAAEELDAEFGTKALEKKLAAAGIGGDANRKEAVLARLKAQRDADRAASDEQQ</sequence>
<keyword evidence="2" id="KW-0175">Coiled coil</keyword>
<dbReference type="Pfam" id="PF04012">
    <property type="entry name" value="PspA_IM30"/>
    <property type="match status" value="1"/>
</dbReference>